<sequence>MPSKQLKESRSFLKALQRFKNSSIKQKKKIISQSDTIESSLKVKAGISQFYNPNPTLPRSQAPSGSYGNLSQTMNDNAHKKVEAYRSQLDSLRIRAEEEKQRFNASQQVLSGEMRKLENFKSSDATSLHMIKVIMQEKIALTLVKESWADLVQFFTSMSNLIISTLAPSLNMFVADSERVAKSKSVKNMATEVVFQTAYQVVKVNHVVNNLAGSYKEISQKYLMPLCSKLDEILFLKHGKLEKWRLELLCEECRKAHEDIERIVDKRHEEFLANCHKKTSAIDTEMRAIAPITEEKRKQIQADAEKMVEGKELDFEF</sequence>
<evidence type="ECO:0000256" key="2">
    <source>
        <dbReference type="SAM" id="MobiDB-lite"/>
    </source>
</evidence>
<dbReference type="PANTHER" id="PTHR33488">
    <property type="entry name" value="ZGC:162509"/>
    <property type="match status" value="1"/>
</dbReference>
<name>A0A7M5VB44_9CNID</name>
<dbReference type="EnsemblMetazoa" id="CLYHEMT009393.3">
    <property type="protein sequence ID" value="CLYHEMP009393.3"/>
    <property type="gene ID" value="CLYHEMG009393"/>
</dbReference>
<reference evidence="3" key="1">
    <citation type="submission" date="2021-01" db="UniProtKB">
        <authorList>
            <consortium name="EnsemblMetazoa"/>
        </authorList>
    </citation>
    <scope>IDENTIFICATION</scope>
</reference>
<keyword evidence="1" id="KW-0175">Coiled coil</keyword>
<accession>A0A7M5VB44</accession>
<dbReference type="Proteomes" id="UP000594262">
    <property type="component" value="Unplaced"/>
</dbReference>
<organism evidence="3 4">
    <name type="scientific">Clytia hemisphaerica</name>
    <dbReference type="NCBI Taxonomy" id="252671"/>
    <lineage>
        <taxon>Eukaryota</taxon>
        <taxon>Metazoa</taxon>
        <taxon>Cnidaria</taxon>
        <taxon>Hydrozoa</taxon>
        <taxon>Hydroidolina</taxon>
        <taxon>Leptothecata</taxon>
        <taxon>Obeliida</taxon>
        <taxon>Clytiidae</taxon>
        <taxon>Clytia</taxon>
    </lineage>
</organism>
<evidence type="ECO:0000256" key="1">
    <source>
        <dbReference type="SAM" id="Coils"/>
    </source>
</evidence>
<evidence type="ECO:0000313" key="4">
    <source>
        <dbReference type="Proteomes" id="UP000594262"/>
    </source>
</evidence>
<feature type="region of interest" description="Disordered" evidence="2">
    <location>
        <begin position="52"/>
        <end position="73"/>
    </location>
</feature>
<evidence type="ECO:0000313" key="3">
    <source>
        <dbReference type="EnsemblMetazoa" id="CLYHEMP009393.3"/>
    </source>
</evidence>
<proteinExistence type="predicted"/>
<protein>
    <submittedName>
        <fullName evidence="3">Uncharacterized protein</fullName>
    </submittedName>
</protein>
<dbReference type="PANTHER" id="PTHR33488:SF2">
    <property type="entry name" value="EARLY ENDOSOME ANTIGEN 1-LIKE"/>
    <property type="match status" value="1"/>
</dbReference>
<feature type="coiled-coil region" evidence="1">
    <location>
        <begin position="75"/>
        <end position="102"/>
    </location>
</feature>
<keyword evidence="4" id="KW-1185">Reference proteome</keyword>
<dbReference type="OrthoDB" id="5406275at2759"/>
<dbReference type="AlphaFoldDB" id="A0A7M5VB44"/>